<feature type="compositionally biased region" description="Basic residues" evidence="2">
    <location>
        <begin position="1"/>
        <end position="17"/>
    </location>
</feature>
<sequence length="124" mass="14099">MDPGARTRKRERPKQHKPTTNTTAILRTLPRKMTAQSFIVRIKKDTPADEVTKIKEQITSSGGSIDHEYNTLFTGFSARIPEEAANSLKGHQHIDDMEVDQEMKTHHYGIGGFAPLYVIGWMEY</sequence>
<dbReference type="FunFam" id="3.30.70.80:FF:000005">
    <property type="entry name" value="Proteinase inhibitor I2B"/>
    <property type="match status" value="1"/>
</dbReference>
<dbReference type="AlphaFoldDB" id="A0A0E9NMA8"/>
<evidence type="ECO:0000259" key="3">
    <source>
        <dbReference type="Pfam" id="PF05922"/>
    </source>
</evidence>
<evidence type="ECO:0000256" key="1">
    <source>
        <dbReference type="ARBA" id="ARBA00038069"/>
    </source>
</evidence>
<dbReference type="GO" id="GO:0004866">
    <property type="term" value="F:endopeptidase inhibitor activity"/>
    <property type="evidence" value="ECO:0007669"/>
    <property type="project" value="UniProtKB-ARBA"/>
</dbReference>
<evidence type="ECO:0000313" key="5">
    <source>
        <dbReference type="Proteomes" id="UP000033140"/>
    </source>
</evidence>
<gene>
    <name evidence="4" type="ORF">G7K_5124-t1</name>
</gene>
<dbReference type="EMBL" id="BACD03000040">
    <property type="protein sequence ID" value="GAO51012.1"/>
    <property type="molecule type" value="Genomic_DNA"/>
</dbReference>
<reference evidence="4 5" key="3">
    <citation type="journal article" date="2015" name="Genome Announc.">
        <title>Draft Genome Sequence of the Archiascomycetous Yeast Saitoella complicata.</title>
        <authorList>
            <person name="Yamauchi K."/>
            <person name="Kondo S."/>
            <person name="Hamamoto M."/>
            <person name="Takahashi Y."/>
            <person name="Ogura Y."/>
            <person name="Hayashi T."/>
            <person name="Nishida H."/>
        </authorList>
    </citation>
    <scope>NUCLEOTIDE SEQUENCE [LARGE SCALE GENOMIC DNA]</scope>
    <source>
        <strain evidence="4 5">NRRL Y-17804</strain>
    </source>
</reference>
<dbReference type="GO" id="GO:0042144">
    <property type="term" value="P:vacuole fusion, non-autophagic"/>
    <property type="evidence" value="ECO:0007669"/>
    <property type="project" value="TreeGrafter"/>
</dbReference>
<dbReference type="Proteomes" id="UP000033140">
    <property type="component" value="Unassembled WGS sequence"/>
</dbReference>
<dbReference type="InterPro" id="IPR010259">
    <property type="entry name" value="S8pro/Inhibitor_I9"/>
</dbReference>
<dbReference type="SUPFAM" id="SSF54897">
    <property type="entry name" value="Protease propeptides/inhibitors"/>
    <property type="match status" value="1"/>
</dbReference>
<dbReference type="InterPro" id="IPR052471">
    <property type="entry name" value="PBI_I9"/>
</dbReference>
<comment type="caution">
    <text evidence="4">The sequence shown here is derived from an EMBL/GenBank/DDBJ whole genome shotgun (WGS) entry which is preliminary data.</text>
</comment>
<organism evidence="4 5">
    <name type="scientific">Saitoella complicata (strain BCRC 22490 / CBS 7301 / JCM 7358 / NBRC 10748 / NRRL Y-17804)</name>
    <dbReference type="NCBI Taxonomy" id="698492"/>
    <lineage>
        <taxon>Eukaryota</taxon>
        <taxon>Fungi</taxon>
        <taxon>Dikarya</taxon>
        <taxon>Ascomycota</taxon>
        <taxon>Taphrinomycotina</taxon>
        <taxon>Taphrinomycotina incertae sedis</taxon>
        <taxon>Saitoella</taxon>
    </lineage>
</organism>
<dbReference type="STRING" id="698492.A0A0E9NMA8"/>
<dbReference type="PANTHER" id="PTHR28288">
    <property type="entry name" value="PROTEASE B INHIBITOR 2"/>
    <property type="match status" value="1"/>
</dbReference>
<dbReference type="Pfam" id="PF05922">
    <property type="entry name" value="Inhibitor_I9"/>
    <property type="match status" value="1"/>
</dbReference>
<feature type="region of interest" description="Disordered" evidence="2">
    <location>
        <begin position="1"/>
        <end position="25"/>
    </location>
</feature>
<reference evidence="4 5" key="1">
    <citation type="journal article" date="2011" name="J. Gen. Appl. Microbiol.">
        <title>Draft genome sequencing of the enigmatic yeast Saitoella complicata.</title>
        <authorList>
            <person name="Nishida H."/>
            <person name="Hamamoto M."/>
            <person name="Sugiyama J."/>
        </authorList>
    </citation>
    <scope>NUCLEOTIDE SEQUENCE [LARGE SCALE GENOMIC DNA]</scope>
    <source>
        <strain evidence="4 5">NRRL Y-17804</strain>
    </source>
</reference>
<dbReference type="Gene3D" id="3.30.70.80">
    <property type="entry name" value="Peptidase S8 propeptide/proteinase inhibitor I9"/>
    <property type="match status" value="1"/>
</dbReference>
<name>A0A0E9NMA8_SAICN</name>
<dbReference type="PANTHER" id="PTHR28288:SF2">
    <property type="entry name" value="PROTEASE B INHIBITOR 2"/>
    <property type="match status" value="1"/>
</dbReference>
<keyword evidence="5" id="KW-1185">Reference proteome</keyword>
<accession>A0A0E9NMA8</accession>
<protein>
    <recommendedName>
        <fullName evidence="3">Inhibitor I9 domain-containing protein</fullName>
    </recommendedName>
</protein>
<evidence type="ECO:0000313" key="4">
    <source>
        <dbReference type="EMBL" id="GAO51012.1"/>
    </source>
</evidence>
<comment type="similarity">
    <text evidence="1">Belongs to the protease inhibitor I9 family.</text>
</comment>
<feature type="domain" description="Inhibitor I9" evidence="3">
    <location>
        <begin position="53"/>
        <end position="106"/>
    </location>
</feature>
<dbReference type="InterPro" id="IPR037045">
    <property type="entry name" value="S8pro/Inhibitor_I9_sf"/>
</dbReference>
<evidence type="ECO:0000256" key="2">
    <source>
        <dbReference type="SAM" id="MobiDB-lite"/>
    </source>
</evidence>
<reference evidence="4 5" key="2">
    <citation type="journal article" date="2014" name="J. Gen. Appl. Microbiol.">
        <title>The early diverging ascomycetous budding yeast Saitoella complicata has three histone deacetylases belonging to the Clr6, Hos2, and Rpd3 lineages.</title>
        <authorList>
            <person name="Nishida H."/>
            <person name="Matsumoto T."/>
            <person name="Kondo S."/>
            <person name="Hamamoto M."/>
            <person name="Yoshikawa H."/>
        </authorList>
    </citation>
    <scope>NUCLEOTIDE SEQUENCE [LARGE SCALE GENOMIC DNA]</scope>
    <source>
        <strain evidence="4 5">NRRL Y-17804</strain>
    </source>
</reference>
<proteinExistence type="inferred from homology"/>